<dbReference type="Pfam" id="PF13646">
    <property type="entry name" value="HEAT_2"/>
    <property type="match status" value="1"/>
</dbReference>
<dbReference type="Proteomes" id="UP000886657">
    <property type="component" value="Unassembled WGS sequence"/>
</dbReference>
<reference evidence="1" key="1">
    <citation type="submission" date="2020-10" db="EMBL/GenBank/DDBJ databases">
        <title>Connecting structure to function with the recovery of over 1000 high-quality activated sludge metagenome-assembled genomes encoding full-length rRNA genes using long-read sequencing.</title>
        <authorList>
            <person name="Singleton C.M."/>
            <person name="Petriglieri F."/>
            <person name="Kristensen J.M."/>
            <person name="Kirkegaard R.H."/>
            <person name="Michaelsen T.Y."/>
            <person name="Andersen M.H."/>
            <person name="Karst S.M."/>
            <person name="Dueholm M.S."/>
            <person name="Nielsen P.H."/>
            <person name="Albertsen M."/>
        </authorList>
    </citation>
    <scope>NUCLEOTIDE SEQUENCE</scope>
    <source>
        <strain evidence="1">Skiv_18-Q3-R9-52_MAXAC.067</strain>
    </source>
</reference>
<dbReference type="SUPFAM" id="SSF52172">
    <property type="entry name" value="CheY-like"/>
    <property type="match status" value="1"/>
</dbReference>
<proteinExistence type="predicted"/>
<dbReference type="EMBL" id="JADKIO010000010">
    <property type="protein sequence ID" value="MBK9797581.1"/>
    <property type="molecule type" value="Genomic_DNA"/>
</dbReference>
<dbReference type="Gene3D" id="1.25.10.10">
    <property type="entry name" value="Leucine-rich Repeat Variant"/>
    <property type="match status" value="1"/>
</dbReference>
<dbReference type="InterPro" id="IPR011989">
    <property type="entry name" value="ARM-like"/>
</dbReference>
<dbReference type="AlphaFoldDB" id="A0A9D7XHP2"/>
<organism evidence="1 2">
    <name type="scientific">Candidatus Geothrix skivensis</name>
    <dbReference type="NCBI Taxonomy" id="2954439"/>
    <lineage>
        <taxon>Bacteria</taxon>
        <taxon>Pseudomonadati</taxon>
        <taxon>Acidobacteriota</taxon>
        <taxon>Holophagae</taxon>
        <taxon>Holophagales</taxon>
        <taxon>Holophagaceae</taxon>
        <taxon>Geothrix</taxon>
    </lineage>
</organism>
<sequence length="889" mass="97820">MSAPLRHMPMTPLDELRAWLGNHLENDASAQVRLHQLLQQLRQMALPELGSRLVKGSSSLALKRTILGLTAKFDWPEWVPWVLQALQQEQDLGVFDEGCVALGRLELRSAREALLHLATQRTDPDRQLILRRELGAESLQPLPFYLGRLLEGEANARLAHQGARGLAAVAEAEDLPALWQAMEGADPLASRLLLRTIVELPGNAPGLLLLDLFQQTLRSLEDLETLEILTQRLQSGARTAAKGELAQALARRMGGEHPTTLQAMEQALSEGDSGDPLPHVETLRALAKGPYELFLTESLSILLEGKVARFSAMVTEAQDTSVKGQALLGATLNQVCNCLVRQVSADQLPRDQVVALLLEAFGRFAHSDGLDHAFCRLVPASAKEALERIYAIPDPKRRTACLDALGAREEDGLCPFFLRAMQDEIIEVGHRAMHHFAKLPSSFPAVMELFQSGQPEQVRTALRIFTVNGTEAAAEPLMAFLKTDVRDDLVLEAVEALGAIRSNAASPVLLDLLHDGKPARLQEALVESLAGLGTPEAGLGLLAKSTHLKLPQVLIRALEGLLGAFPGFDRPIPMEVVPALEQLISRCCDDREGEGQRLRAILATQNLYCFDQTLYSRLKDAFSDFLFDLRTKGDWDRDTNDRVAAVVKELGRRSASLSHIADREEKVRGMVGMLPPKGPGRTPALLALREALQDPEFIMRAELAAELAGMVLRELDHKDQDWRDLARLCEIGGLTRQLDLVEPLKEVFKGATGLGLRSAAKESLLALGLDEASISRRAPIRSILLLEPSAFFRKRLLTALGQHWEIQEASSRTEAAPLLAEHPVDLLISEQSDGQGDLRPWLKLQHETHRCRHVLLSTAARDTSPGEPWILGVLYKPYSPEALLKALEP</sequence>
<dbReference type="InterPro" id="IPR016024">
    <property type="entry name" value="ARM-type_fold"/>
</dbReference>
<comment type="caution">
    <text evidence="1">The sequence shown here is derived from an EMBL/GenBank/DDBJ whole genome shotgun (WGS) entry which is preliminary data.</text>
</comment>
<protein>
    <submittedName>
        <fullName evidence="1">HEAT repeat domain-containing protein</fullName>
    </submittedName>
</protein>
<evidence type="ECO:0000313" key="2">
    <source>
        <dbReference type="Proteomes" id="UP000886657"/>
    </source>
</evidence>
<gene>
    <name evidence="1" type="ORF">IPP58_14015</name>
</gene>
<name>A0A9D7XHP2_9BACT</name>
<dbReference type="InterPro" id="IPR011006">
    <property type="entry name" value="CheY-like_superfamily"/>
</dbReference>
<dbReference type="SUPFAM" id="SSF48371">
    <property type="entry name" value="ARM repeat"/>
    <property type="match status" value="1"/>
</dbReference>
<accession>A0A9D7XHP2</accession>
<evidence type="ECO:0000313" key="1">
    <source>
        <dbReference type="EMBL" id="MBK9797581.1"/>
    </source>
</evidence>